<dbReference type="SMART" id="SM00155">
    <property type="entry name" value="PLDc"/>
    <property type="match status" value="2"/>
</dbReference>
<dbReference type="InterPro" id="IPR025202">
    <property type="entry name" value="PLD-like_dom"/>
</dbReference>
<dbReference type="CDD" id="cd09111">
    <property type="entry name" value="PLDc_ymdC_like_1"/>
    <property type="match status" value="1"/>
</dbReference>
<keyword evidence="3" id="KW-1185">Reference proteome</keyword>
<proteinExistence type="predicted"/>
<dbReference type="PANTHER" id="PTHR21248:SF12">
    <property type="entry name" value="CARDIOLIPIN SYNTHASE C"/>
    <property type="match status" value="1"/>
</dbReference>
<feature type="domain" description="PLD phosphodiesterase" evidence="1">
    <location>
        <begin position="123"/>
        <end position="150"/>
    </location>
</feature>
<dbReference type="Proteomes" id="UP001595692">
    <property type="component" value="Unassembled WGS sequence"/>
</dbReference>
<dbReference type="InterPro" id="IPR001736">
    <property type="entry name" value="PLipase_D/transphosphatidylase"/>
</dbReference>
<dbReference type="EMBL" id="JBHSAF010000007">
    <property type="protein sequence ID" value="MFC3913365.1"/>
    <property type="molecule type" value="Genomic_DNA"/>
</dbReference>
<dbReference type="SUPFAM" id="SSF56024">
    <property type="entry name" value="Phospholipase D/nuclease"/>
    <property type="match status" value="2"/>
</dbReference>
<dbReference type="CDD" id="cd09113">
    <property type="entry name" value="PLDc_ymdC_like_2"/>
    <property type="match status" value="1"/>
</dbReference>
<comment type="caution">
    <text evidence="2">The sequence shown here is derived from an EMBL/GenBank/DDBJ whole genome shotgun (WGS) entry which is preliminary data.</text>
</comment>
<feature type="domain" description="PLD phosphodiesterase" evidence="1">
    <location>
        <begin position="345"/>
        <end position="372"/>
    </location>
</feature>
<dbReference type="Gene3D" id="3.30.870.10">
    <property type="entry name" value="Endonuclease Chain A"/>
    <property type="match status" value="2"/>
</dbReference>
<dbReference type="PROSITE" id="PS50035">
    <property type="entry name" value="PLD"/>
    <property type="match status" value="2"/>
</dbReference>
<organism evidence="2 3">
    <name type="scientific">Pseudaeromonas sharmana</name>
    <dbReference type="NCBI Taxonomy" id="328412"/>
    <lineage>
        <taxon>Bacteria</taxon>
        <taxon>Pseudomonadati</taxon>
        <taxon>Pseudomonadota</taxon>
        <taxon>Gammaproteobacteria</taxon>
        <taxon>Aeromonadales</taxon>
        <taxon>Aeromonadaceae</taxon>
        <taxon>Pseudaeromonas</taxon>
    </lineage>
</organism>
<evidence type="ECO:0000313" key="2">
    <source>
        <dbReference type="EMBL" id="MFC3913365.1"/>
    </source>
</evidence>
<gene>
    <name evidence="2" type="ORF">ACFOSS_07810</name>
</gene>
<dbReference type="Pfam" id="PF13091">
    <property type="entry name" value="PLDc_2"/>
    <property type="match status" value="2"/>
</dbReference>
<evidence type="ECO:0000259" key="1">
    <source>
        <dbReference type="PROSITE" id="PS50035"/>
    </source>
</evidence>
<protein>
    <submittedName>
        <fullName evidence="2">Phosphatidylserine/phosphatidylglycerophosphate/ cardiolipin synthase family protein</fullName>
    </submittedName>
</protein>
<sequence length="446" mass="50563">MPATNNRYPWRSGCEAALIAEGEQALAVRLALIARARHSILAQYYSWEEDVSGKLLLGALLQAARRGVRVRLLVDDLYSGSNRYLESLAAEPNIRIRLFNPFWLRLARPWGWPLEILFSFRRLNHRMHNKLLVVDDDWALVGGRNIGDSYLGLGRERHFVDLDILIRGPVCADLVSDFLGYWRSRWSHVLHHLSWFRLPESLALANNAFLLHLMEPELARLFGVEPQLLAVDLPPLHWHPVSAQAFMDAPGKGARLRRQPTAAGRALLAQLDGLQQSLDIVTPYLVPTRHFYRTLRRMIRRGCSARVLTNSLAATDMPLAYAGFRSRCTRLLKTGLSLFELRPEAGRCLHAKLALFDRRSLLVGSLNLDPRSFYLNTEIALLLEGASLVAEVEAWLEQQLIAQQAWSVTLREEGISWAGSAIEPETSAWRRGLIRLAGWLPVHHLL</sequence>
<name>A0ABV8CMC9_9GAMM</name>
<accession>A0ABV8CMC9</accession>
<reference evidence="3" key="1">
    <citation type="journal article" date="2019" name="Int. J. Syst. Evol. Microbiol.">
        <title>The Global Catalogue of Microorganisms (GCM) 10K type strain sequencing project: providing services to taxonomists for standard genome sequencing and annotation.</title>
        <authorList>
            <consortium name="The Broad Institute Genomics Platform"/>
            <consortium name="The Broad Institute Genome Sequencing Center for Infectious Disease"/>
            <person name="Wu L."/>
            <person name="Ma J."/>
        </authorList>
    </citation>
    <scope>NUCLEOTIDE SEQUENCE [LARGE SCALE GENOMIC DNA]</scope>
    <source>
        <strain evidence="3">CCUG 54939</strain>
    </source>
</reference>
<dbReference type="RefSeq" id="WP_377151659.1">
    <property type="nucleotide sequence ID" value="NZ_JBHSAF010000007.1"/>
</dbReference>
<dbReference type="PANTHER" id="PTHR21248">
    <property type="entry name" value="CARDIOLIPIN SYNTHASE"/>
    <property type="match status" value="1"/>
</dbReference>
<evidence type="ECO:0000313" key="3">
    <source>
        <dbReference type="Proteomes" id="UP001595692"/>
    </source>
</evidence>